<dbReference type="AlphaFoldDB" id="A0A167SH83"/>
<dbReference type="Proteomes" id="UP000076532">
    <property type="component" value="Unassembled WGS sequence"/>
</dbReference>
<accession>A0A167SH83</accession>
<gene>
    <name evidence="2" type="ORF">FIBSPDRAFT_970844</name>
</gene>
<sequence length="151" mass="16450">MSSVTEVTDANASAPSSPRAWSIHNQQGDRDLYPSLSPALDSDAVRATEGFVNVEAWMDPSTQDSCKSSTSRVATGERGAQTGNNIREFEPEHNSVQIKEKVVWGNISLEVTVTVGGSLKRKRTSEEVLKVELESHIGLERDTPVKRGKVV</sequence>
<evidence type="ECO:0000313" key="2">
    <source>
        <dbReference type="EMBL" id="KZP01916.1"/>
    </source>
</evidence>
<evidence type="ECO:0000313" key="3">
    <source>
        <dbReference type="Proteomes" id="UP000076532"/>
    </source>
</evidence>
<dbReference type="EMBL" id="KV419375">
    <property type="protein sequence ID" value="KZP01916.1"/>
    <property type="molecule type" value="Genomic_DNA"/>
</dbReference>
<reference evidence="2 3" key="1">
    <citation type="journal article" date="2016" name="Mol. Biol. Evol.">
        <title>Comparative Genomics of Early-Diverging Mushroom-Forming Fungi Provides Insights into the Origins of Lignocellulose Decay Capabilities.</title>
        <authorList>
            <person name="Nagy L.G."/>
            <person name="Riley R."/>
            <person name="Tritt A."/>
            <person name="Adam C."/>
            <person name="Daum C."/>
            <person name="Floudas D."/>
            <person name="Sun H."/>
            <person name="Yadav J.S."/>
            <person name="Pangilinan J."/>
            <person name="Larsson K.H."/>
            <person name="Matsuura K."/>
            <person name="Barry K."/>
            <person name="Labutti K."/>
            <person name="Kuo R."/>
            <person name="Ohm R.A."/>
            <person name="Bhattacharya S.S."/>
            <person name="Shirouzu T."/>
            <person name="Yoshinaga Y."/>
            <person name="Martin F.M."/>
            <person name="Grigoriev I.V."/>
            <person name="Hibbett D.S."/>
        </authorList>
    </citation>
    <scope>NUCLEOTIDE SEQUENCE [LARGE SCALE GENOMIC DNA]</scope>
    <source>
        <strain evidence="2 3">CBS 109695</strain>
    </source>
</reference>
<protein>
    <submittedName>
        <fullName evidence="2">Uncharacterized protein</fullName>
    </submittedName>
</protein>
<keyword evidence="3" id="KW-1185">Reference proteome</keyword>
<evidence type="ECO:0000256" key="1">
    <source>
        <dbReference type="SAM" id="MobiDB-lite"/>
    </source>
</evidence>
<name>A0A167SH83_9AGAM</name>
<organism evidence="2 3">
    <name type="scientific">Athelia psychrophila</name>
    <dbReference type="NCBI Taxonomy" id="1759441"/>
    <lineage>
        <taxon>Eukaryota</taxon>
        <taxon>Fungi</taxon>
        <taxon>Dikarya</taxon>
        <taxon>Basidiomycota</taxon>
        <taxon>Agaricomycotina</taxon>
        <taxon>Agaricomycetes</taxon>
        <taxon>Agaricomycetidae</taxon>
        <taxon>Atheliales</taxon>
        <taxon>Atheliaceae</taxon>
        <taxon>Athelia</taxon>
    </lineage>
</organism>
<proteinExistence type="predicted"/>
<feature type="region of interest" description="Disordered" evidence="1">
    <location>
        <begin position="61"/>
        <end position="83"/>
    </location>
</feature>
<feature type="region of interest" description="Disordered" evidence="1">
    <location>
        <begin position="1"/>
        <end position="37"/>
    </location>
</feature>
<feature type="compositionally biased region" description="Polar residues" evidence="1">
    <location>
        <begin position="61"/>
        <end position="73"/>
    </location>
</feature>
<feature type="compositionally biased region" description="Polar residues" evidence="1">
    <location>
        <begin position="1"/>
        <end position="16"/>
    </location>
</feature>